<accession>A0ABR9U2L9</accession>
<dbReference type="Pfam" id="PF13470">
    <property type="entry name" value="PIN_3"/>
    <property type="match status" value="1"/>
</dbReference>
<dbReference type="InterPro" id="IPR002850">
    <property type="entry name" value="PIN_toxin-like"/>
</dbReference>
<gene>
    <name evidence="2" type="ORF">IQ229_18530</name>
</gene>
<dbReference type="RefSeq" id="WP_194046228.1">
    <property type="nucleotide sequence ID" value="NZ_JADEXF010000659.1"/>
</dbReference>
<protein>
    <submittedName>
        <fullName evidence="2">Toxin-antitoxin system toxin component, PIN family</fullName>
    </submittedName>
</protein>
<organism evidence="2 3">
    <name type="scientific">Nostoc cf. edaphicum LEGE 07299</name>
    <dbReference type="NCBI Taxonomy" id="2777974"/>
    <lineage>
        <taxon>Bacteria</taxon>
        <taxon>Bacillati</taxon>
        <taxon>Cyanobacteriota</taxon>
        <taxon>Cyanophyceae</taxon>
        <taxon>Nostocales</taxon>
        <taxon>Nostocaceae</taxon>
        <taxon>Nostoc</taxon>
    </lineage>
</organism>
<sequence>MRVVVDVNIWISALLWGGVPDKVVILAQEQTITIFASDALFQELETTLRRPKFQSKIQSLNLNLEDVINATKDVLEFCPTISVDAPQLRDPKDTVVLAVAVAANAEAIVTGDLDLLVLIEFNGIPILTPQDFLSRYFLD</sequence>
<evidence type="ECO:0000313" key="2">
    <source>
        <dbReference type="EMBL" id="MBE9106848.1"/>
    </source>
</evidence>
<dbReference type="InterPro" id="IPR029060">
    <property type="entry name" value="PIN-like_dom_sf"/>
</dbReference>
<dbReference type="EMBL" id="JADEXF010000659">
    <property type="protein sequence ID" value="MBE9106848.1"/>
    <property type="molecule type" value="Genomic_DNA"/>
</dbReference>
<keyword evidence="3" id="KW-1185">Reference proteome</keyword>
<reference evidence="2 3" key="1">
    <citation type="submission" date="2020-10" db="EMBL/GenBank/DDBJ databases">
        <authorList>
            <person name="Castelo-Branco R."/>
            <person name="Eusebio N."/>
            <person name="Adriana R."/>
            <person name="Vieira A."/>
            <person name="Brugerolle De Fraissinette N."/>
            <person name="Rezende De Castro R."/>
            <person name="Schneider M.P."/>
            <person name="Vasconcelos V."/>
            <person name="Leao P.N."/>
        </authorList>
    </citation>
    <scope>NUCLEOTIDE SEQUENCE [LARGE SCALE GENOMIC DNA]</scope>
    <source>
        <strain evidence="2 3">LEGE 07299</strain>
    </source>
</reference>
<dbReference type="NCBIfam" id="TIGR00305">
    <property type="entry name" value="putative toxin-antitoxin system toxin component, PIN family"/>
    <property type="match status" value="1"/>
</dbReference>
<proteinExistence type="predicted"/>
<feature type="domain" description="PIN" evidence="1">
    <location>
        <begin position="2"/>
        <end position="113"/>
    </location>
</feature>
<dbReference type="InterPro" id="IPR002716">
    <property type="entry name" value="PIN_dom"/>
</dbReference>
<comment type="caution">
    <text evidence="2">The sequence shown here is derived from an EMBL/GenBank/DDBJ whole genome shotgun (WGS) entry which is preliminary data.</text>
</comment>
<dbReference type="SUPFAM" id="SSF88723">
    <property type="entry name" value="PIN domain-like"/>
    <property type="match status" value="1"/>
</dbReference>
<dbReference type="Proteomes" id="UP000647836">
    <property type="component" value="Unassembled WGS sequence"/>
</dbReference>
<dbReference type="PANTHER" id="PTHR34610">
    <property type="entry name" value="SSL7007 PROTEIN"/>
    <property type="match status" value="1"/>
</dbReference>
<evidence type="ECO:0000313" key="3">
    <source>
        <dbReference type="Proteomes" id="UP000647836"/>
    </source>
</evidence>
<dbReference type="PANTHER" id="PTHR34610:SF4">
    <property type="entry name" value="SLL8027 PROTEIN"/>
    <property type="match status" value="1"/>
</dbReference>
<name>A0ABR9U2L9_9NOSO</name>
<evidence type="ECO:0000259" key="1">
    <source>
        <dbReference type="Pfam" id="PF13470"/>
    </source>
</evidence>
<dbReference type="Gene3D" id="3.40.50.1010">
    <property type="entry name" value="5'-nuclease"/>
    <property type="match status" value="1"/>
</dbReference>